<keyword evidence="2" id="KW-0472">Membrane</keyword>
<reference evidence="3" key="1">
    <citation type="submission" date="2022-08" db="EMBL/GenBank/DDBJ databases">
        <authorList>
            <person name="Gutierrez-Valencia J."/>
        </authorList>
    </citation>
    <scope>NUCLEOTIDE SEQUENCE</scope>
</reference>
<evidence type="ECO:0000256" key="2">
    <source>
        <dbReference type="SAM" id="Phobius"/>
    </source>
</evidence>
<proteinExistence type="predicted"/>
<keyword evidence="2" id="KW-0812">Transmembrane</keyword>
<feature type="transmembrane region" description="Helical" evidence="2">
    <location>
        <begin position="12"/>
        <end position="36"/>
    </location>
</feature>
<evidence type="ECO:0008006" key="5">
    <source>
        <dbReference type="Google" id="ProtNLM"/>
    </source>
</evidence>
<feature type="region of interest" description="Disordered" evidence="1">
    <location>
        <begin position="132"/>
        <end position="152"/>
    </location>
</feature>
<dbReference type="Proteomes" id="UP001154282">
    <property type="component" value="Unassembled WGS sequence"/>
</dbReference>
<accession>A0AAV0LS47</accession>
<evidence type="ECO:0000313" key="4">
    <source>
        <dbReference type="Proteomes" id="UP001154282"/>
    </source>
</evidence>
<protein>
    <recommendedName>
        <fullName evidence="5">Transmembrane protein</fullName>
    </recommendedName>
</protein>
<evidence type="ECO:0000256" key="1">
    <source>
        <dbReference type="SAM" id="MobiDB-lite"/>
    </source>
</evidence>
<gene>
    <name evidence="3" type="ORF">LITE_LOCUS25290</name>
</gene>
<evidence type="ECO:0000313" key="3">
    <source>
        <dbReference type="EMBL" id="CAI0436966.1"/>
    </source>
</evidence>
<sequence>MEMQQPWRPRLSFKSATIVLTVLNVVAVLFLLQGFLSSTISRSGASSSRNQFNSVQLKQIKDSEEARLAMQPWELIKRVKEIKQEAYAELETVQQKETTTQTAAVDLSKRLKDSRALNDPASFKALEEWRKRKMERARQREMEKNGTGTSQA</sequence>
<keyword evidence="2" id="KW-1133">Transmembrane helix</keyword>
<name>A0AAV0LS47_9ROSI</name>
<keyword evidence="4" id="KW-1185">Reference proteome</keyword>
<dbReference type="AlphaFoldDB" id="A0AAV0LS47"/>
<comment type="caution">
    <text evidence="3">The sequence shown here is derived from an EMBL/GenBank/DDBJ whole genome shotgun (WGS) entry which is preliminary data.</text>
</comment>
<organism evidence="3 4">
    <name type="scientific">Linum tenue</name>
    <dbReference type="NCBI Taxonomy" id="586396"/>
    <lineage>
        <taxon>Eukaryota</taxon>
        <taxon>Viridiplantae</taxon>
        <taxon>Streptophyta</taxon>
        <taxon>Embryophyta</taxon>
        <taxon>Tracheophyta</taxon>
        <taxon>Spermatophyta</taxon>
        <taxon>Magnoliopsida</taxon>
        <taxon>eudicotyledons</taxon>
        <taxon>Gunneridae</taxon>
        <taxon>Pentapetalae</taxon>
        <taxon>rosids</taxon>
        <taxon>fabids</taxon>
        <taxon>Malpighiales</taxon>
        <taxon>Linaceae</taxon>
        <taxon>Linum</taxon>
    </lineage>
</organism>
<dbReference type="PANTHER" id="PTHR33344:SF7">
    <property type="entry name" value="TRANSMEMBRANE PROTEIN"/>
    <property type="match status" value="1"/>
</dbReference>
<dbReference type="EMBL" id="CAMGYJ010000006">
    <property type="protein sequence ID" value="CAI0436966.1"/>
    <property type="molecule type" value="Genomic_DNA"/>
</dbReference>
<feature type="compositionally biased region" description="Basic and acidic residues" evidence="1">
    <location>
        <begin position="132"/>
        <end position="144"/>
    </location>
</feature>
<dbReference type="PANTHER" id="PTHR33344">
    <property type="entry name" value="OS02G0761600 PROTEIN"/>
    <property type="match status" value="1"/>
</dbReference>